<dbReference type="SUPFAM" id="SSF56112">
    <property type="entry name" value="Protein kinase-like (PK-like)"/>
    <property type="match status" value="1"/>
</dbReference>
<dbReference type="GO" id="GO:0005524">
    <property type="term" value="F:ATP binding"/>
    <property type="evidence" value="ECO:0007669"/>
    <property type="project" value="UniProtKB-UniRule"/>
</dbReference>
<feature type="compositionally biased region" description="Low complexity" evidence="9">
    <location>
        <begin position="218"/>
        <end position="231"/>
    </location>
</feature>
<proteinExistence type="inferred from homology"/>
<evidence type="ECO:0000256" key="6">
    <source>
        <dbReference type="ARBA" id="ARBA00023006"/>
    </source>
</evidence>
<feature type="binding site" evidence="8">
    <location>
        <position position="261"/>
    </location>
    <ligand>
        <name>ATP</name>
        <dbReference type="ChEBI" id="CHEBI:30616"/>
    </ligand>
</feature>
<dbReference type="InterPro" id="IPR011009">
    <property type="entry name" value="Kinase-like_dom_sf"/>
</dbReference>
<dbReference type="PROSITE" id="PS00107">
    <property type="entry name" value="PROTEIN_KINASE_ATP"/>
    <property type="match status" value="1"/>
</dbReference>
<evidence type="ECO:0000256" key="8">
    <source>
        <dbReference type="PROSITE-ProRule" id="PRU10141"/>
    </source>
</evidence>
<evidence type="ECO:0000259" key="10">
    <source>
        <dbReference type="PROSITE" id="PS50006"/>
    </source>
</evidence>
<evidence type="ECO:0000256" key="3">
    <source>
        <dbReference type="ARBA" id="ARBA00022448"/>
    </source>
</evidence>
<comment type="subcellular location">
    <subcellularLocation>
        <location evidence="1">Preautophagosomal structure membrane</location>
        <topology evidence="1">Peripheral membrane protein</topology>
    </subcellularLocation>
</comment>
<dbReference type="GO" id="GO:0004674">
    <property type="term" value="F:protein serine/threonine kinase activity"/>
    <property type="evidence" value="ECO:0007669"/>
    <property type="project" value="InterPro"/>
</dbReference>
<dbReference type="InterPro" id="IPR000253">
    <property type="entry name" value="FHA_dom"/>
</dbReference>
<keyword evidence="3" id="KW-0813">Transport</keyword>
<dbReference type="GO" id="GO:0010506">
    <property type="term" value="P:regulation of autophagy"/>
    <property type="evidence" value="ECO:0007669"/>
    <property type="project" value="InterPro"/>
</dbReference>
<dbReference type="PROSITE" id="PS50006">
    <property type="entry name" value="FHA_DOMAIN"/>
    <property type="match status" value="1"/>
</dbReference>
<comment type="caution">
    <text evidence="12">The sequence shown here is derived from an EMBL/GenBank/DDBJ whole genome shotgun (WGS) entry which is preliminary data.</text>
</comment>
<dbReference type="InterPro" id="IPR008271">
    <property type="entry name" value="Ser/Thr_kinase_AS"/>
</dbReference>
<name>A0A161VZD5_COLIC</name>
<accession>A0A161VZD5</accession>
<dbReference type="Gene3D" id="1.10.510.10">
    <property type="entry name" value="Transferase(Phosphotransferase) domain 1"/>
    <property type="match status" value="1"/>
</dbReference>
<keyword evidence="5 8" id="KW-0067">ATP-binding</keyword>
<evidence type="ECO:0000256" key="9">
    <source>
        <dbReference type="SAM" id="MobiDB-lite"/>
    </source>
</evidence>
<dbReference type="GO" id="GO:0006914">
    <property type="term" value="P:autophagy"/>
    <property type="evidence" value="ECO:0007669"/>
    <property type="project" value="UniProtKB-KW"/>
</dbReference>
<dbReference type="InterPro" id="IPR017441">
    <property type="entry name" value="Protein_kinase_ATP_BS"/>
</dbReference>
<gene>
    <name evidence="12" type="ORF">CI238_11625</name>
</gene>
<dbReference type="PROSITE" id="PS00108">
    <property type="entry name" value="PROTEIN_KINASE_ST"/>
    <property type="match status" value="1"/>
</dbReference>
<evidence type="ECO:0000256" key="1">
    <source>
        <dbReference type="ARBA" id="ARBA00004623"/>
    </source>
</evidence>
<keyword evidence="13" id="KW-1185">Reference proteome</keyword>
<evidence type="ECO:0000259" key="11">
    <source>
        <dbReference type="PROSITE" id="PS50011"/>
    </source>
</evidence>
<comment type="similarity">
    <text evidence="2">Belongs to the protein kinase superfamily. CAMK Ser/Thr protein kinase family. CHEK2 subfamily.</text>
</comment>
<dbReference type="PANTHER" id="PTHR24348:SF68">
    <property type="entry name" value="SERINE_THREONINE-PROTEIN KINASE ATG1C"/>
    <property type="match status" value="1"/>
</dbReference>
<dbReference type="EMBL" id="LFIW01000072">
    <property type="protein sequence ID" value="KZL88160.1"/>
    <property type="molecule type" value="Genomic_DNA"/>
</dbReference>
<keyword evidence="12" id="KW-0418">Kinase</keyword>
<dbReference type="InterPro" id="IPR045269">
    <property type="entry name" value="Atg1-like"/>
</dbReference>
<dbReference type="AlphaFoldDB" id="A0A161VZD5"/>
<organism evidence="12 13">
    <name type="scientific">Colletotrichum incanum</name>
    <name type="common">Soybean anthracnose fungus</name>
    <dbReference type="NCBI Taxonomy" id="1573173"/>
    <lineage>
        <taxon>Eukaryota</taxon>
        <taxon>Fungi</taxon>
        <taxon>Dikarya</taxon>
        <taxon>Ascomycota</taxon>
        <taxon>Pezizomycotina</taxon>
        <taxon>Sordariomycetes</taxon>
        <taxon>Hypocreomycetidae</taxon>
        <taxon>Glomerellales</taxon>
        <taxon>Glomerellaceae</taxon>
        <taxon>Colletotrichum</taxon>
        <taxon>Colletotrichum spaethianum species complex</taxon>
    </lineage>
</organism>
<dbReference type="SMART" id="SM00220">
    <property type="entry name" value="S_TKc"/>
    <property type="match status" value="1"/>
</dbReference>
<sequence>MPIYQRLTYEAMDDETLPKKTLFTVHSHRVLFLCDEHNTDFFVSGEFQTYAADCYPALARDVDDGHGQEQDITPAPLLETLPFLRVTTDHEPRDARIGFVFGSDPTVCDVLLDKDLARGISKKQFAIQVNQENGVLLFKNHSRNKTNIRSPSLGKLALRHQRALQENESVHVPLGLYDIEIRLPDHSAHRRDYRTHLSNFIAKVSTQIPDLQNLELESGPSASTTSSGASPYRLQDKIGSGTYGVVYRAVHRVTGDVVAVKQLGKDKLVRLEEAMLLRSIMHEHIVKFHAFIIESDSHLLVMEFVDGPNLEQAFRGYHPSSTELREVIRQQLTAAQFIHHQGIIHRDIKPPNVVLKSRNPMVTKLTDFGLAIRSAELAGGVLGCGTALYAAPEVFNNKVYDEKVDIWSLGIIFLQYSHKLPPFPKQHSKHKGPADWGRWKKWPDAVLQHLQSMPLSPTSRFISAMLTFNPAVRPSAQDALTYPFFSAELDTSYAAETNAELSEDGDTIRASSHRQEPHLSTRSQINRLSDRESPRHATVVLSNKTRSNASLERHAKRRKSERIASMMAGRANYVEVSELPSFRRDANDVVNSQRDEAQSIPNEDEEHNVSTHHYELNLQLPCPPGYKVMSYNNQKIAYHSRLQRVNITSLLRLGNIHRSQGHKWIQSNRCDKIIERGKPYIQGTYILLDSAATCCSELCASSASANALRVIRSDIAGSQAQNNINMGSSEPPSQGGILSPSTPPPCKRAHRFGVDIGGHSIRV</sequence>
<dbReference type="PROSITE" id="PS50011">
    <property type="entry name" value="PROTEIN_KINASE_DOM"/>
    <property type="match status" value="1"/>
</dbReference>
<evidence type="ECO:0000256" key="7">
    <source>
        <dbReference type="ARBA" id="ARBA00030237"/>
    </source>
</evidence>
<keyword evidence="12" id="KW-0808">Transferase</keyword>
<feature type="domain" description="Protein kinase" evidence="11">
    <location>
        <begin position="232"/>
        <end position="485"/>
    </location>
</feature>
<feature type="compositionally biased region" description="Polar residues" evidence="9">
    <location>
        <begin position="721"/>
        <end position="732"/>
    </location>
</feature>
<keyword evidence="4 8" id="KW-0547">Nucleotide-binding</keyword>
<evidence type="ECO:0000256" key="2">
    <source>
        <dbReference type="ARBA" id="ARBA00005575"/>
    </source>
</evidence>
<dbReference type="GO" id="GO:0034045">
    <property type="term" value="C:phagophore assembly site membrane"/>
    <property type="evidence" value="ECO:0007669"/>
    <property type="project" value="UniProtKB-SubCell"/>
</dbReference>
<feature type="domain" description="FHA" evidence="10">
    <location>
        <begin position="99"/>
        <end position="153"/>
    </location>
</feature>
<evidence type="ECO:0000256" key="5">
    <source>
        <dbReference type="ARBA" id="ARBA00022840"/>
    </source>
</evidence>
<evidence type="ECO:0000313" key="12">
    <source>
        <dbReference type="EMBL" id="KZL88160.1"/>
    </source>
</evidence>
<evidence type="ECO:0000256" key="4">
    <source>
        <dbReference type="ARBA" id="ARBA00022741"/>
    </source>
</evidence>
<dbReference type="Pfam" id="PF00069">
    <property type="entry name" value="Pkinase"/>
    <property type="match status" value="1"/>
</dbReference>
<feature type="region of interest" description="Disordered" evidence="9">
    <location>
        <begin position="721"/>
        <end position="750"/>
    </location>
</feature>
<protein>
    <recommendedName>
        <fullName evidence="7">Autophagy-related protein 1</fullName>
    </recommendedName>
</protein>
<feature type="region of interest" description="Disordered" evidence="9">
    <location>
        <begin position="213"/>
        <end position="233"/>
    </location>
</feature>
<reference evidence="12 13" key="1">
    <citation type="submission" date="2015-06" db="EMBL/GenBank/DDBJ databases">
        <title>Survival trade-offs in plant roots during colonization by closely related pathogenic and mutualistic fungi.</title>
        <authorList>
            <person name="Hacquard S."/>
            <person name="Kracher B."/>
            <person name="Hiruma K."/>
            <person name="Weinman A."/>
            <person name="Muench P."/>
            <person name="Garrido Oter R."/>
            <person name="Ver Loren van Themaat E."/>
            <person name="Dallerey J.-F."/>
            <person name="Damm U."/>
            <person name="Henrissat B."/>
            <person name="Lespinet O."/>
            <person name="Thon M."/>
            <person name="Kemen E."/>
            <person name="McHardy A.C."/>
            <person name="Schulze-Lefert P."/>
            <person name="O'Connell R.J."/>
        </authorList>
    </citation>
    <scope>NUCLEOTIDE SEQUENCE [LARGE SCALE GENOMIC DNA]</scope>
    <source>
        <strain evidence="12 13">MAFF 238704</strain>
    </source>
</reference>
<dbReference type="Proteomes" id="UP000076584">
    <property type="component" value="Unassembled WGS sequence"/>
</dbReference>
<feature type="region of interest" description="Disordered" evidence="9">
    <location>
        <begin position="499"/>
        <end position="536"/>
    </location>
</feature>
<dbReference type="PANTHER" id="PTHR24348">
    <property type="entry name" value="SERINE/THREONINE-PROTEIN KINASE UNC-51-RELATED"/>
    <property type="match status" value="1"/>
</dbReference>
<dbReference type="InterPro" id="IPR000719">
    <property type="entry name" value="Prot_kinase_dom"/>
</dbReference>
<evidence type="ECO:0000313" key="13">
    <source>
        <dbReference type="Proteomes" id="UP000076584"/>
    </source>
</evidence>
<keyword evidence="6" id="KW-0072">Autophagy</keyword>
<dbReference type="STRING" id="1573173.A0A161VZD5"/>